<name>A0A3B0VPK0_9ZZZZ</name>
<accession>A0A3B0VPK0</accession>
<gene>
    <name evidence="4" type="ORF">MNBD_DELTA03-1582</name>
</gene>
<evidence type="ECO:0000256" key="2">
    <source>
        <dbReference type="ARBA" id="ARBA00023136"/>
    </source>
</evidence>
<sequence>MPIKINLFPSLKACLSPLIALLTAAFLIIPSLAAASTANTVILPLKLNAKASAAMSQAKVDTALKKAADTAGLSMLERGQTNGIINYQNWPPTAAALKALPLPKGTEYIVFGSLTPLGGKISVDMRVMDLLDPAHSNFFYQDGGSAEDLSTIFNKISRRIMAFTNRYSIIADIVITGNKKIDSGAIRQKIDLTAGDIYSPAKIKEAIKNIYKMGYFDNITVTSSPTDKGRRLTFHVIEKAVISQVIISGENEIKESDIRDVITLSPNSIISNKDVQKSITSIKKLYKDKSYYNTRVAADIKKLQSGRVDVTFKIREGHKVYIKDITFTGNKAFSAKDLRKIMQTS</sequence>
<dbReference type="EMBL" id="UOEX01000041">
    <property type="protein sequence ID" value="VAW33544.1"/>
    <property type="molecule type" value="Genomic_DNA"/>
</dbReference>
<dbReference type="PROSITE" id="PS51779">
    <property type="entry name" value="POTRA"/>
    <property type="match status" value="2"/>
</dbReference>
<evidence type="ECO:0000256" key="1">
    <source>
        <dbReference type="ARBA" id="ARBA00004370"/>
    </source>
</evidence>
<dbReference type="AlphaFoldDB" id="A0A3B0VPK0"/>
<evidence type="ECO:0000313" key="4">
    <source>
        <dbReference type="EMBL" id="VAW33544.1"/>
    </source>
</evidence>
<dbReference type="Pfam" id="PF07244">
    <property type="entry name" value="POTRA"/>
    <property type="match status" value="2"/>
</dbReference>
<proteinExistence type="predicted"/>
<dbReference type="InterPro" id="IPR010827">
    <property type="entry name" value="BamA/TamA_POTRA"/>
</dbReference>
<keyword evidence="2" id="KW-0472">Membrane</keyword>
<feature type="non-terminal residue" evidence="4">
    <location>
        <position position="345"/>
    </location>
</feature>
<reference evidence="4" key="1">
    <citation type="submission" date="2018-06" db="EMBL/GenBank/DDBJ databases">
        <authorList>
            <person name="Zhirakovskaya E."/>
        </authorList>
    </citation>
    <scope>NUCLEOTIDE SEQUENCE</scope>
</reference>
<evidence type="ECO:0000259" key="3">
    <source>
        <dbReference type="PROSITE" id="PS51779"/>
    </source>
</evidence>
<dbReference type="Gene3D" id="3.10.20.310">
    <property type="entry name" value="membrane protein fhac"/>
    <property type="match status" value="3"/>
</dbReference>
<dbReference type="GO" id="GO:0019867">
    <property type="term" value="C:outer membrane"/>
    <property type="evidence" value="ECO:0007669"/>
    <property type="project" value="InterPro"/>
</dbReference>
<organism evidence="4">
    <name type="scientific">hydrothermal vent metagenome</name>
    <dbReference type="NCBI Taxonomy" id="652676"/>
    <lineage>
        <taxon>unclassified sequences</taxon>
        <taxon>metagenomes</taxon>
        <taxon>ecological metagenomes</taxon>
    </lineage>
</organism>
<protein>
    <recommendedName>
        <fullName evidence="3">POTRA domain-containing protein</fullName>
    </recommendedName>
</protein>
<comment type="subcellular location">
    <subcellularLocation>
        <location evidence="1">Membrane</location>
    </subcellularLocation>
</comment>
<feature type="domain" description="POTRA" evidence="3">
    <location>
        <begin position="240"/>
        <end position="317"/>
    </location>
</feature>
<dbReference type="InterPro" id="IPR034746">
    <property type="entry name" value="POTRA"/>
</dbReference>
<feature type="domain" description="POTRA" evidence="3">
    <location>
        <begin position="168"/>
        <end position="239"/>
    </location>
</feature>